<accession>A0A4Q1BQ40</accession>
<feature type="region of interest" description="Disordered" evidence="1">
    <location>
        <begin position="29"/>
        <end position="100"/>
    </location>
</feature>
<feature type="compositionally biased region" description="Polar residues" evidence="1">
    <location>
        <begin position="32"/>
        <end position="42"/>
    </location>
</feature>
<reference evidence="2 3" key="1">
    <citation type="submission" date="2016-06" db="EMBL/GenBank/DDBJ databases">
        <title>Evolution of pathogenesis and genome organization in the Tremellales.</title>
        <authorList>
            <person name="Cuomo C."/>
            <person name="Litvintseva A."/>
            <person name="Heitman J."/>
            <person name="Chen Y."/>
            <person name="Sun S."/>
            <person name="Springer D."/>
            <person name="Dromer F."/>
            <person name="Young S."/>
            <person name="Zeng Q."/>
            <person name="Chapman S."/>
            <person name="Gujja S."/>
            <person name="Saif S."/>
            <person name="Birren B."/>
        </authorList>
    </citation>
    <scope>NUCLEOTIDE SEQUENCE [LARGE SCALE GENOMIC DNA]</scope>
    <source>
        <strain evidence="2 3">ATCC 28783</strain>
    </source>
</reference>
<comment type="caution">
    <text evidence="2">The sequence shown here is derived from an EMBL/GenBank/DDBJ whole genome shotgun (WGS) entry which is preliminary data.</text>
</comment>
<dbReference type="EMBL" id="SDIL01000024">
    <property type="protein sequence ID" value="RXK39970.1"/>
    <property type="molecule type" value="Genomic_DNA"/>
</dbReference>
<dbReference type="Proteomes" id="UP000289152">
    <property type="component" value="Unassembled WGS sequence"/>
</dbReference>
<protein>
    <submittedName>
        <fullName evidence="2">Uncharacterized protein</fullName>
    </submittedName>
</protein>
<organism evidence="2 3">
    <name type="scientific">Tremella mesenterica</name>
    <name type="common">Jelly fungus</name>
    <dbReference type="NCBI Taxonomy" id="5217"/>
    <lineage>
        <taxon>Eukaryota</taxon>
        <taxon>Fungi</taxon>
        <taxon>Dikarya</taxon>
        <taxon>Basidiomycota</taxon>
        <taxon>Agaricomycotina</taxon>
        <taxon>Tremellomycetes</taxon>
        <taxon>Tremellales</taxon>
        <taxon>Tremellaceae</taxon>
        <taxon>Tremella</taxon>
    </lineage>
</organism>
<feature type="compositionally biased region" description="Basic and acidic residues" evidence="1">
    <location>
        <begin position="84"/>
        <end position="96"/>
    </location>
</feature>
<name>A0A4Q1BQ40_TREME</name>
<dbReference type="AlphaFoldDB" id="A0A4Q1BQ40"/>
<dbReference type="InParanoid" id="A0A4Q1BQ40"/>
<feature type="compositionally biased region" description="Polar residues" evidence="1">
    <location>
        <begin position="73"/>
        <end position="83"/>
    </location>
</feature>
<evidence type="ECO:0000313" key="2">
    <source>
        <dbReference type="EMBL" id="RXK39970.1"/>
    </source>
</evidence>
<evidence type="ECO:0000313" key="3">
    <source>
        <dbReference type="Proteomes" id="UP000289152"/>
    </source>
</evidence>
<feature type="compositionally biased region" description="Low complexity" evidence="1">
    <location>
        <begin position="54"/>
        <end position="72"/>
    </location>
</feature>
<proteinExistence type="predicted"/>
<sequence length="204" mass="22427">MARIQTNHLSPPHIDSEMFDLEFISFPLDPTSPASSGQNKPQHVQDNHHTLHPSSSSIELQSSSMTSQSSMTNTEPSSSVSNKRTNEPRLQRKSLDTTEAEMNSNIIDGKNQLIDKMQVDQNHIDHTGKTFEGLLNTSLLEGFDSDMLKQLEQIHMQSPLMFDPSGNQYPHMFNNTILDPGGIGGDGGNGQNWRGVGGLVTPGM</sequence>
<dbReference type="VEuPathDB" id="FungiDB:TREMEDRAFT_62020"/>
<keyword evidence="3" id="KW-1185">Reference proteome</keyword>
<gene>
    <name evidence="2" type="ORF">M231_02765</name>
</gene>
<evidence type="ECO:0000256" key="1">
    <source>
        <dbReference type="SAM" id="MobiDB-lite"/>
    </source>
</evidence>